<dbReference type="SMART" id="SM00064">
    <property type="entry name" value="FYVE"/>
    <property type="match status" value="1"/>
</dbReference>
<evidence type="ECO:0000256" key="2">
    <source>
        <dbReference type="ARBA" id="ARBA00022771"/>
    </source>
</evidence>
<feature type="domain" description="FYVE zinc finger" evidence="5">
    <location>
        <begin position="213"/>
        <end position="255"/>
    </location>
</feature>
<dbReference type="InterPro" id="IPR011011">
    <property type="entry name" value="Znf_FYVE_PHD"/>
</dbReference>
<evidence type="ECO:0000256" key="3">
    <source>
        <dbReference type="ARBA" id="ARBA00022833"/>
    </source>
</evidence>
<feature type="region of interest" description="Disordered" evidence="4">
    <location>
        <begin position="1"/>
        <end position="25"/>
    </location>
</feature>
<dbReference type="SUPFAM" id="SSF57903">
    <property type="entry name" value="FYVE/PHD zinc finger"/>
    <property type="match status" value="1"/>
</dbReference>
<dbReference type="GO" id="GO:0008270">
    <property type="term" value="F:zinc ion binding"/>
    <property type="evidence" value="ECO:0007669"/>
    <property type="project" value="UniProtKB-KW"/>
</dbReference>
<keyword evidence="6" id="KW-0418">Kinase</keyword>
<dbReference type="Gene3D" id="3.30.40.10">
    <property type="entry name" value="Zinc/RING finger domain, C3HC4 (zinc finger)"/>
    <property type="match status" value="1"/>
</dbReference>
<dbReference type="GO" id="GO:0000285">
    <property type="term" value="F:1-phosphatidylinositol-3-phosphate 5-kinase activity"/>
    <property type="evidence" value="ECO:0007669"/>
    <property type="project" value="InterPro"/>
</dbReference>
<keyword evidence="7" id="KW-1185">Reference proteome</keyword>
<dbReference type="PANTHER" id="PTHR46715">
    <property type="entry name" value="1-PHOSPHATIDYLINOSITOL 3-PHOSPHATE 5-KINASE"/>
    <property type="match status" value="1"/>
</dbReference>
<gene>
    <name evidence="6" type="primary">FAB1_3</name>
    <name evidence="6" type="ORF">CU097_009468</name>
</gene>
<sequence length="256" mass="28431">MDKENNNSLTSFQFEPKDNRTSEEGVLSKILDKVKSAVSGQPTSWTHDNASMHSTHSERRISNSTEPSVISIPHTVSNVIAVTEYPNSSSNSSTTSQRLPKDSVLANFPVSSDSLSKSSTIATTATTVIVGKHGKSEDMIVEPAHSNSTVQFIMPSTSNSNNRKSLEENSVDLLPLYTRKSIDSDTQSVATNFSISNSNSLGRILARLRGQKNDKEFWMPDEQCKECYKCRKPFTLLRRKHHCRTCGREIEGMPLF</sequence>
<evidence type="ECO:0000313" key="6">
    <source>
        <dbReference type="EMBL" id="RCH92996.1"/>
    </source>
</evidence>
<feature type="region of interest" description="Disordered" evidence="4">
    <location>
        <begin position="37"/>
        <end position="67"/>
    </location>
</feature>
<dbReference type="InterPro" id="IPR043548">
    <property type="entry name" value="PIKfyve"/>
</dbReference>
<evidence type="ECO:0000259" key="5">
    <source>
        <dbReference type="SMART" id="SM00064"/>
    </source>
</evidence>
<dbReference type="EMBL" id="PJQL01000754">
    <property type="protein sequence ID" value="RCH92996.1"/>
    <property type="molecule type" value="Genomic_DNA"/>
</dbReference>
<dbReference type="InterPro" id="IPR013083">
    <property type="entry name" value="Znf_RING/FYVE/PHD"/>
</dbReference>
<dbReference type="GO" id="GO:1903426">
    <property type="term" value="P:regulation of reactive oxygen species biosynthetic process"/>
    <property type="evidence" value="ECO:0007669"/>
    <property type="project" value="TreeGrafter"/>
</dbReference>
<dbReference type="GO" id="GO:0032438">
    <property type="term" value="P:melanosome organization"/>
    <property type="evidence" value="ECO:0007669"/>
    <property type="project" value="TreeGrafter"/>
</dbReference>
<evidence type="ECO:0000313" key="7">
    <source>
        <dbReference type="Proteomes" id="UP000252139"/>
    </source>
</evidence>
<keyword evidence="3" id="KW-0862">Zinc</keyword>
<dbReference type="GO" id="GO:0031410">
    <property type="term" value="C:cytoplasmic vesicle"/>
    <property type="evidence" value="ECO:0007669"/>
    <property type="project" value="TreeGrafter"/>
</dbReference>
<dbReference type="AlphaFoldDB" id="A0A367JSV9"/>
<feature type="compositionally biased region" description="Polar residues" evidence="4">
    <location>
        <begin position="38"/>
        <end position="54"/>
    </location>
</feature>
<dbReference type="PANTHER" id="PTHR46715:SF1">
    <property type="entry name" value="1-PHOSPHATIDYLINOSITOL 3-PHOSPHATE 5-KINASE"/>
    <property type="match status" value="1"/>
</dbReference>
<dbReference type="OrthoDB" id="2276835at2759"/>
<dbReference type="GO" id="GO:0012506">
    <property type="term" value="C:vesicle membrane"/>
    <property type="evidence" value="ECO:0007669"/>
    <property type="project" value="TreeGrafter"/>
</dbReference>
<evidence type="ECO:0000256" key="4">
    <source>
        <dbReference type="SAM" id="MobiDB-lite"/>
    </source>
</evidence>
<comment type="caution">
    <text evidence="6">The sequence shown here is derived from an EMBL/GenBank/DDBJ whole genome shotgun (WGS) entry which is preliminary data.</text>
</comment>
<organism evidence="6 7">
    <name type="scientific">Rhizopus azygosporus</name>
    <name type="common">Rhizopus microsporus var. azygosporus</name>
    <dbReference type="NCBI Taxonomy" id="86630"/>
    <lineage>
        <taxon>Eukaryota</taxon>
        <taxon>Fungi</taxon>
        <taxon>Fungi incertae sedis</taxon>
        <taxon>Mucoromycota</taxon>
        <taxon>Mucoromycotina</taxon>
        <taxon>Mucoromycetes</taxon>
        <taxon>Mucorales</taxon>
        <taxon>Mucorineae</taxon>
        <taxon>Rhizopodaceae</taxon>
        <taxon>Rhizopus</taxon>
    </lineage>
</organism>
<keyword evidence="1" id="KW-0479">Metal-binding</keyword>
<proteinExistence type="predicted"/>
<protein>
    <submittedName>
        <fullName evidence="6">1-phosphatidylinositol-3-phosphate 5-kinase</fullName>
    </submittedName>
</protein>
<keyword evidence="6" id="KW-0808">Transferase</keyword>
<evidence type="ECO:0000256" key="1">
    <source>
        <dbReference type="ARBA" id="ARBA00022723"/>
    </source>
</evidence>
<accession>A0A367JSV9</accession>
<dbReference type="GO" id="GO:0052810">
    <property type="term" value="F:1-phosphatidylinositol-5-kinase activity"/>
    <property type="evidence" value="ECO:0007669"/>
    <property type="project" value="TreeGrafter"/>
</dbReference>
<feature type="compositionally biased region" description="Polar residues" evidence="4">
    <location>
        <begin position="1"/>
        <end position="13"/>
    </location>
</feature>
<dbReference type="STRING" id="86630.A0A367JSV9"/>
<dbReference type="Proteomes" id="UP000252139">
    <property type="component" value="Unassembled WGS sequence"/>
</dbReference>
<dbReference type="InterPro" id="IPR000306">
    <property type="entry name" value="Znf_FYVE"/>
</dbReference>
<keyword evidence="2" id="KW-0863">Zinc-finger</keyword>
<dbReference type="Pfam" id="PF01363">
    <property type="entry name" value="FYVE"/>
    <property type="match status" value="1"/>
</dbReference>
<name>A0A367JSV9_RHIAZ</name>
<reference evidence="6 7" key="1">
    <citation type="journal article" date="2018" name="G3 (Bethesda)">
        <title>Phylogenetic and Phylogenomic Definition of Rhizopus Species.</title>
        <authorList>
            <person name="Gryganskyi A.P."/>
            <person name="Golan J."/>
            <person name="Dolatabadi S."/>
            <person name="Mondo S."/>
            <person name="Robb S."/>
            <person name="Idnurm A."/>
            <person name="Muszewska A."/>
            <person name="Steczkiewicz K."/>
            <person name="Masonjones S."/>
            <person name="Liao H.L."/>
            <person name="Gajdeczka M.T."/>
            <person name="Anike F."/>
            <person name="Vuek A."/>
            <person name="Anishchenko I.M."/>
            <person name="Voigt K."/>
            <person name="de Hoog G.S."/>
            <person name="Smith M.E."/>
            <person name="Heitman J."/>
            <person name="Vilgalys R."/>
            <person name="Stajich J.E."/>
        </authorList>
    </citation>
    <scope>NUCLEOTIDE SEQUENCE [LARGE SCALE GENOMIC DNA]</scope>
    <source>
        <strain evidence="6 7">CBS 357.93</strain>
    </source>
</reference>